<gene>
    <name evidence="1" type="ORF">Tci_304067</name>
</gene>
<dbReference type="Gene3D" id="3.80.10.10">
    <property type="entry name" value="Ribonuclease Inhibitor"/>
    <property type="match status" value="1"/>
</dbReference>
<organism evidence="1">
    <name type="scientific">Tanacetum cinerariifolium</name>
    <name type="common">Dalmatian daisy</name>
    <name type="synonym">Chrysanthemum cinerariifolium</name>
    <dbReference type="NCBI Taxonomy" id="118510"/>
    <lineage>
        <taxon>Eukaryota</taxon>
        <taxon>Viridiplantae</taxon>
        <taxon>Streptophyta</taxon>
        <taxon>Embryophyta</taxon>
        <taxon>Tracheophyta</taxon>
        <taxon>Spermatophyta</taxon>
        <taxon>Magnoliopsida</taxon>
        <taxon>eudicotyledons</taxon>
        <taxon>Gunneridae</taxon>
        <taxon>Pentapetalae</taxon>
        <taxon>asterids</taxon>
        <taxon>campanulids</taxon>
        <taxon>Asterales</taxon>
        <taxon>Asteraceae</taxon>
        <taxon>Asteroideae</taxon>
        <taxon>Anthemideae</taxon>
        <taxon>Anthemidinae</taxon>
        <taxon>Tanacetum</taxon>
    </lineage>
</organism>
<dbReference type="AlphaFoldDB" id="A0A699H3J2"/>
<dbReference type="InterPro" id="IPR032675">
    <property type="entry name" value="LRR_dom_sf"/>
</dbReference>
<sequence length="168" mass="19260">MIWKLCSTDRNSFSLVSHMCYDVDAKTRKHVTAHLCYATPLRFRQRFPFIESLTLARNPHIVDLTSLCNWDHNLTPWLQEIATSFKRLKVVRLQNLVVHDLDLGLLARTLGEKLRVLEIDSCSGFSTDGLLYIGIGYNCGYLLKRRTVLVAPGMPKLNLSRNVDTLRN</sequence>
<dbReference type="SUPFAM" id="SSF52047">
    <property type="entry name" value="RNI-like"/>
    <property type="match status" value="1"/>
</dbReference>
<protein>
    <submittedName>
        <fullName evidence="1">Uncharacterized protein</fullName>
    </submittedName>
</protein>
<reference evidence="1" key="1">
    <citation type="journal article" date="2019" name="Sci. Rep.">
        <title>Draft genome of Tanacetum cinerariifolium, the natural source of mosquito coil.</title>
        <authorList>
            <person name="Yamashiro T."/>
            <person name="Shiraishi A."/>
            <person name="Satake H."/>
            <person name="Nakayama K."/>
        </authorList>
    </citation>
    <scope>NUCLEOTIDE SEQUENCE</scope>
</reference>
<accession>A0A699H3J2</accession>
<name>A0A699H3J2_TANCI</name>
<evidence type="ECO:0000313" key="1">
    <source>
        <dbReference type="EMBL" id="GEX32092.1"/>
    </source>
</evidence>
<comment type="caution">
    <text evidence="1">The sequence shown here is derived from an EMBL/GenBank/DDBJ whole genome shotgun (WGS) entry which is preliminary data.</text>
</comment>
<proteinExistence type="predicted"/>
<dbReference type="EMBL" id="BKCJ010101511">
    <property type="protein sequence ID" value="GEX32092.1"/>
    <property type="molecule type" value="Genomic_DNA"/>
</dbReference>